<evidence type="ECO:0000256" key="4">
    <source>
        <dbReference type="ARBA" id="ARBA00022898"/>
    </source>
</evidence>
<comment type="function">
    <text evidence="8">Converts seryl-tRNA(Sec) to selenocysteinyl-tRNA(Sec) required for selenoprotein biosynthesis.</text>
</comment>
<dbReference type="SUPFAM" id="SSF53383">
    <property type="entry name" value="PLP-dependent transferases"/>
    <property type="match status" value="1"/>
</dbReference>
<comment type="cofactor">
    <cofactor evidence="1 8 9">
        <name>pyridoxal 5'-phosphate</name>
        <dbReference type="ChEBI" id="CHEBI:597326"/>
    </cofactor>
</comment>
<dbReference type="EMBL" id="CP074694">
    <property type="protein sequence ID" value="QVL32972.1"/>
    <property type="molecule type" value="Genomic_DNA"/>
</dbReference>
<dbReference type="PANTHER" id="PTHR32328">
    <property type="entry name" value="L-SERYL-TRNA(SEC) SELENIUM TRANSFERASE"/>
    <property type="match status" value="1"/>
</dbReference>
<dbReference type="GO" id="GO:0001717">
    <property type="term" value="P:conversion of seryl-tRNAsec to selenocys-tRNAsec"/>
    <property type="evidence" value="ECO:0007669"/>
    <property type="project" value="UniProtKB-UniRule"/>
</dbReference>
<dbReference type="InterPro" id="IPR015421">
    <property type="entry name" value="PyrdxlP-dep_Trfase_major"/>
</dbReference>
<evidence type="ECO:0000313" key="11">
    <source>
        <dbReference type="Proteomes" id="UP000676194"/>
    </source>
</evidence>
<dbReference type="GO" id="GO:0001514">
    <property type="term" value="P:selenocysteine incorporation"/>
    <property type="evidence" value="ECO:0007669"/>
    <property type="project" value="UniProtKB-UniRule"/>
</dbReference>
<dbReference type="InterPro" id="IPR004534">
    <property type="entry name" value="SelA_trans"/>
</dbReference>
<dbReference type="RefSeq" id="WP_213497862.1">
    <property type="nucleotide sequence ID" value="NZ_CP074694.1"/>
</dbReference>
<protein>
    <recommendedName>
        <fullName evidence="8">L-seryl-tRNA(Sec) selenium transferase</fullName>
        <ecNumber evidence="8">2.9.1.1</ecNumber>
    </recommendedName>
    <alternativeName>
        <fullName evidence="8">Selenocysteine synthase</fullName>
        <shortName evidence="8">Sec synthase</shortName>
    </alternativeName>
    <alternativeName>
        <fullName evidence="8">Selenocysteinyl-tRNA(Sec) synthase</fullName>
    </alternativeName>
</protein>
<dbReference type="AlphaFoldDB" id="A0A8E6B7V8"/>
<evidence type="ECO:0000256" key="2">
    <source>
        <dbReference type="ARBA" id="ARBA00022490"/>
    </source>
</evidence>
<reference evidence="10" key="1">
    <citation type="submission" date="2021-05" db="EMBL/GenBank/DDBJ databases">
        <title>Complete genome sequence of the cellulolytic planctomycete Telmatocola sphagniphila SP2T and characterization of the first cellulase from planctomycetes.</title>
        <authorList>
            <person name="Rakitin A.L."/>
            <person name="Beletsky A.V."/>
            <person name="Naumoff D.G."/>
            <person name="Kulichevskaya I.S."/>
            <person name="Mardanov A.V."/>
            <person name="Ravin N.V."/>
            <person name="Dedysh S.N."/>
        </authorList>
    </citation>
    <scope>NUCLEOTIDE SEQUENCE</scope>
    <source>
        <strain evidence="10">SP2T</strain>
    </source>
</reference>
<comment type="catalytic activity">
    <reaction evidence="8">
        <text>L-seryl-tRNA(Sec) + selenophosphate + H(+) = L-selenocysteinyl-tRNA(Sec) + phosphate</text>
        <dbReference type="Rhea" id="RHEA:22728"/>
        <dbReference type="Rhea" id="RHEA-COMP:9742"/>
        <dbReference type="Rhea" id="RHEA-COMP:9743"/>
        <dbReference type="ChEBI" id="CHEBI:15378"/>
        <dbReference type="ChEBI" id="CHEBI:16144"/>
        <dbReference type="ChEBI" id="CHEBI:43474"/>
        <dbReference type="ChEBI" id="CHEBI:78533"/>
        <dbReference type="ChEBI" id="CHEBI:78573"/>
        <dbReference type="EC" id="2.9.1.1"/>
    </reaction>
</comment>
<evidence type="ECO:0000256" key="1">
    <source>
        <dbReference type="ARBA" id="ARBA00001933"/>
    </source>
</evidence>
<evidence type="ECO:0000256" key="9">
    <source>
        <dbReference type="PIRSR" id="PIRSR618319-50"/>
    </source>
</evidence>
<keyword evidence="2 8" id="KW-0963">Cytoplasm</keyword>
<evidence type="ECO:0000256" key="8">
    <source>
        <dbReference type="HAMAP-Rule" id="MF_00423"/>
    </source>
</evidence>
<keyword evidence="11" id="KW-1185">Reference proteome</keyword>
<comment type="pathway">
    <text evidence="8">Aminoacyl-tRNA biosynthesis; selenocysteinyl-tRNA(Sec) biosynthesis; selenocysteinyl-tRNA(Sec) from L-seryl-tRNA(Sec) (bacterial route): step 1/1.</text>
</comment>
<dbReference type="KEGG" id="tsph:KIH39_03380"/>
<sequence length="479" mass="53161">MKDPAIQIRLRSLPAVNSLVDQIVAWEAKFGAIGCRDEDRVDICRRSLEAIRQRILQGEEIDVPVWLEEARHAIVKELQIRPLHQLNEVINATGIILHTNLGRAPIDSQLLHEATRKAGQYCNLEVDLESGVRSQRQKPIREFLQQLTGCESATVVNNCAAATILVLRALASSREVIVSRGQLVEIGGSFRIPEIMEVSGAKLREVGTTNITRIKDFEKAIQPQTALLMRIHQSNFRIRGFTESPSLEELVELGHKHNLPVVDDVGSGVLIPLTPFGMNDEPLVPRSIQAGADLVLFSGDKLLGGPQCGIIIGKKSLIEKLEKDPLMRALRCDKITLSLLQGTLQKYLQAKDSWPDILLYRLLAISIEELRVRSAKFIAELSSLEEQAEFQLAEETAYVGGGTLPDQALPTIVIQVSPKSISSEILCKRLREKFVLARISEDRVLLDLRTVLNDQKLAGVLKEALEGICYPDHFAASAR</sequence>
<dbReference type="Gene3D" id="3.40.640.10">
    <property type="entry name" value="Type I PLP-dependent aspartate aminotransferase-like (Major domain)"/>
    <property type="match status" value="1"/>
</dbReference>
<keyword evidence="3 8" id="KW-0808">Transferase</keyword>
<organism evidence="10 11">
    <name type="scientific">Telmatocola sphagniphila</name>
    <dbReference type="NCBI Taxonomy" id="1123043"/>
    <lineage>
        <taxon>Bacteria</taxon>
        <taxon>Pseudomonadati</taxon>
        <taxon>Planctomycetota</taxon>
        <taxon>Planctomycetia</taxon>
        <taxon>Gemmatales</taxon>
        <taxon>Gemmataceae</taxon>
    </lineage>
</organism>
<dbReference type="Gene3D" id="3.90.1150.180">
    <property type="match status" value="1"/>
</dbReference>
<dbReference type="NCBIfam" id="TIGR00474">
    <property type="entry name" value="selA"/>
    <property type="match status" value="1"/>
</dbReference>
<comment type="similarity">
    <text evidence="7 8">Belongs to the SelA family.</text>
</comment>
<comment type="subcellular location">
    <subcellularLocation>
        <location evidence="8">Cytoplasm</location>
    </subcellularLocation>
</comment>
<dbReference type="PANTHER" id="PTHR32328:SF0">
    <property type="entry name" value="L-SERYL-TRNA(SEC) SELENIUM TRANSFERASE"/>
    <property type="match status" value="1"/>
</dbReference>
<accession>A0A8E6B7V8</accession>
<keyword evidence="5 8" id="KW-0648">Protein biosynthesis</keyword>
<keyword evidence="6 8" id="KW-0711">Selenium</keyword>
<evidence type="ECO:0000313" key="10">
    <source>
        <dbReference type="EMBL" id="QVL32972.1"/>
    </source>
</evidence>
<dbReference type="HAMAP" id="MF_00423">
    <property type="entry name" value="SelA"/>
    <property type="match status" value="1"/>
</dbReference>
<proteinExistence type="inferred from homology"/>
<dbReference type="GO" id="GO:0004125">
    <property type="term" value="F:L-seryl-tRNA(Sec) selenium transferase activity"/>
    <property type="evidence" value="ECO:0007669"/>
    <property type="project" value="UniProtKB-UniRule"/>
</dbReference>
<keyword evidence="4 8" id="KW-0663">Pyridoxal phosphate</keyword>
<dbReference type="EC" id="2.9.1.1" evidence="8"/>
<evidence type="ECO:0000256" key="6">
    <source>
        <dbReference type="ARBA" id="ARBA00023266"/>
    </source>
</evidence>
<evidence type="ECO:0000256" key="5">
    <source>
        <dbReference type="ARBA" id="ARBA00022917"/>
    </source>
</evidence>
<dbReference type="UniPathway" id="UPA00906">
    <property type="reaction ID" value="UER00896"/>
</dbReference>
<feature type="modified residue" description="N6-(pyridoxal phosphate)lysine" evidence="8 9">
    <location>
        <position position="301"/>
    </location>
</feature>
<dbReference type="InterPro" id="IPR018319">
    <property type="entry name" value="SelA-like"/>
</dbReference>
<evidence type="ECO:0000256" key="7">
    <source>
        <dbReference type="ARBA" id="ARBA00044507"/>
    </source>
</evidence>
<dbReference type="Pfam" id="PF03841">
    <property type="entry name" value="SelA"/>
    <property type="match status" value="1"/>
</dbReference>
<dbReference type="InterPro" id="IPR015424">
    <property type="entry name" value="PyrdxlP-dep_Trfase"/>
</dbReference>
<dbReference type="Proteomes" id="UP000676194">
    <property type="component" value="Chromosome"/>
</dbReference>
<name>A0A8E6B7V8_9BACT</name>
<evidence type="ECO:0000256" key="3">
    <source>
        <dbReference type="ARBA" id="ARBA00022679"/>
    </source>
</evidence>
<gene>
    <name evidence="8 10" type="primary">selA</name>
    <name evidence="10" type="ORF">KIH39_03380</name>
</gene>
<dbReference type="GO" id="GO:0005737">
    <property type="term" value="C:cytoplasm"/>
    <property type="evidence" value="ECO:0007669"/>
    <property type="project" value="UniProtKB-SubCell"/>
</dbReference>